<gene>
    <name evidence="1" type="ORF">g.12912</name>
</gene>
<organism evidence="1">
    <name type="scientific">Graphocephala atropunctata</name>
    <dbReference type="NCBI Taxonomy" id="36148"/>
    <lineage>
        <taxon>Eukaryota</taxon>
        <taxon>Metazoa</taxon>
        <taxon>Ecdysozoa</taxon>
        <taxon>Arthropoda</taxon>
        <taxon>Hexapoda</taxon>
        <taxon>Insecta</taxon>
        <taxon>Pterygota</taxon>
        <taxon>Neoptera</taxon>
        <taxon>Paraneoptera</taxon>
        <taxon>Hemiptera</taxon>
        <taxon>Auchenorrhyncha</taxon>
        <taxon>Membracoidea</taxon>
        <taxon>Cicadellidae</taxon>
        <taxon>Cicadellinae</taxon>
        <taxon>Cicadellini</taxon>
        <taxon>Graphocephala</taxon>
    </lineage>
</organism>
<sequence length="126" mass="13814">RIVFTGRLQRNDCGQKETKLVKVNLIWAALSGPYYYGSDADISAVTAGLAEHPLSHLRLNLESLGKGYEQWGMVQGTASVDGDITNIHTPSLRSHCWKWPHVSARLAIVGIADNGTLFSIGYNFAK</sequence>
<dbReference type="EMBL" id="GEBQ01028060">
    <property type="protein sequence ID" value="JAT11917.1"/>
    <property type="molecule type" value="Transcribed_RNA"/>
</dbReference>
<feature type="non-terminal residue" evidence="1">
    <location>
        <position position="1"/>
    </location>
</feature>
<protein>
    <submittedName>
        <fullName evidence="1">Uncharacterized protein</fullName>
    </submittedName>
</protein>
<reference evidence="1" key="1">
    <citation type="submission" date="2015-11" db="EMBL/GenBank/DDBJ databases">
        <title>De novo transcriptome assembly of four potential Pierce s Disease insect vectors from Arizona vineyards.</title>
        <authorList>
            <person name="Tassone E.E."/>
        </authorList>
    </citation>
    <scope>NUCLEOTIDE SEQUENCE</scope>
</reference>
<feature type="non-terminal residue" evidence="1">
    <location>
        <position position="126"/>
    </location>
</feature>
<evidence type="ECO:0000313" key="1">
    <source>
        <dbReference type="EMBL" id="JAT11917.1"/>
    </source>
</evidence>
<accession>A0A1B6KKD3</accession>
<proteinExistence type="predicted"/>
<dbReference type="AlphaFoldDB" id="A0A1B6KKD3"/>
<name>A0A1B6KKD3_9HEMI</name>